<evidence type="ECO:0000256" key="1">
    <source>
        <dbReference type="ARBA" id="ARBA00004127"/>
    </source>
</evidence>
<feature type="transmembrane region" description="Helical" evidence="6">
    <location>
        <begin position="51"/>
        <end position="71"/>
    </location>
</feature>
<gene>
    <name evidence="8" type="ORF">GCM10010361_41420</name>
</gene>
<dbReference type="Pfam" id="PF02656">
    <property type="entry name" value="DUF202"/>
    <property type="match status" value="1"/>
</dbReference>
<comment type="caution">
    <text evidence="8">The sequence shown here is derived from an EMBL/GenBank/DDBJ whole genome shotgun (WGS) entry which is preliminary data.</text>
</comment>
<evidence type="ECO:0000313" key="8">
    <source>
        <dbReference type="EMBL" id="GAA0472927.1"/>
    </source>
</evidence>
<protein>
    <submittedName>
        <fullName evidence="8">DUF202 domain-containing protein</fullName>
    </submittedName>
</protein>
<feature type="compositionally biased region" description="Basic and acidic residues" evidence="5">
    <location>
        <begin position="1"/>
        <end position="12"/>
    </location>
</feature>
<evidence type="ECO:0000259" key="7">
    <source>
        <dbReference type="Pfam" id="PF02656"/>
    </source>
</evidence>
<evidence type="ECO:0000256" key="6">
    <source>
        <dbReference type="SAM" id="Phobius"/>
    </source>
</evidence>
<sequence length="114" mass="11904">MSGTEERPEPARDPGLQPERTRMAWRRTTLSCAVAVVLAWRQVLLTGEPTAAEVVLVALLVLAGLAFLTAAHTRIRRLAAPAAAGPPRTMGIRTALLAAGCTLVLVGLGAAITL</sequence>
<keyword evidence="2 6" id="KW-0812">Transmembrane</keyword>
<dbReference type="RefSeq" id="WP_052867486.1">
    <property type="nucleotide sequence ID" value="NZ_BAAABY010000030.1"/>
</dbReference>
<evidence type="ECO:0000256" key="5">
    <source>
        <dbReference type="SAM" id="MobiDB-lite"/>
    </source>
</evidence>
<organism evidence="8 9">
    <name type="scientific">Streptomyces olivaceiscleroticus</name>
    <dbReference type="NCBI Taxonomy" id="68245"/>
    <lineage>
        <taxon>Bacteria</taxon>
        <taxon>Bacillati</taxon>
        <taxon>Actinomycetota</taxon>
        <taxon>Actinomycetes</taxon>
        <taxon>Kitasatosporales</taxon>
        <taxon>Streptomycetaceae</taxon>
        <taxon>Streptomyces</taxon>
    </lineage>
</organism>
<evidence type="ECO:0000256" key="3">
    <source>
        <dbReference type="ARBA" id="ARBA00022989"/>
    </source>
</evidence>
<evidence type="ECO:0000256" key="2">
    <source>
        <dbReference type="ARBA" id="ARBA00022692"/>
    </source>
</evidence>
<dbReference type="Proteomes" id="UP001500909">
    <property type="component" value="Unassembled WGS sequence"/>
</dbReference>
<keyword evidence="3 6" id="KW-1133">Transmembrane helix</keyword>
<feature type="region of interest" description="Disordered" evidence="5">
    <location>
        <begin position="1"/>
        <end position="20"/>
    </location>
</feature>
<feature type="transmembrane region" description="Helical" evidence="6">
    <location>
        <begin position="92"/>
        <end position="112"/>
    </location>
</feature>
<name>A0ABN1ACA8_9ACTN</name>
<evidence type="ECO:0000256" key="4">
    <source>
        <dbReference type="ARBA" id="ARBA00023136"/>
    </source>
</evidence>
<dbReference type="EMBL" id="BAAABY010000030">
    <property type="protein sequence ID" value="GAA0472927.1"/>
    <property type="molecule type" value="Genomic_DNA"/>
</dbReference>
<keyword evidence="9" id="KW-1185">Reference proteome</keyword>
<dbReference type="InterPro" id="IPR003807">
    <property type="entry name" value="DUF202"/>
</dbReference>
<evidence type="ECO:0000313" key="9">
    <source>
        <dbReference type="Proteomes" id="UP001500909"/>
    </source>
</evidence>
<comment type="subcellular location">
    <subcellularLocation>
        <location evidence="1">Endomembrane system</location>
        <topology evidence="1">Multi-pass membrane protein</topology>
    </subcellularLocation>
</comment>
<accession>A0ABN1ACA8</accession>
<feature type="domain" description="DUF202" evidence="7">
    <location>
        <begin position="13"/>
        <end position="78"/>
    </location>
</feature>
<proteinExistence type="predicted"/>
<keyword evidence="4 6" id="KW-0472">Membrane</keyword>
<reference evidence="8 9" key="1">
    <citation type="journal article" date="2019" name="Int. J. Syst. Evol. Microbiol.">
        <title>The Global Catalogue of Microorganisms (GCM) 10K type strain sequencing project: providing services to taxonomists for standard genome sequencing and annotation.</title>
        <authorList>
            <consortium name="The Broad Institute Genomics Platform"/>
            <consortium name="The Broad Institute Genome Sequencing Center for Infectious Disease"/>
            <person name="Wu L."/>
            <person name="Ma J."/>
        </authorList>
    </citation>
    <scope>NUCLEOTIDE SEQUENCE [LARGE SCALE GENOMIC DNA]</scope>
    <source>
        <strain evidence="8 9">JCM 4805</strain>
    </source>
</reference>